<reference evidence="4" key="3">
    <citation type="submission" date="2025-09" db="UniProtKB">
        <authorList>
            <consortium name="Ensembl"/>
        </authorList>
    </citation>
    <scope>IDENTIFICATION</scope>
</reference>
<feature type="region of interest" description="Disordered" evidence="3">
    <location>
        <begin position="1"/>
        <end position="82"/>
    </location>
</feature>
<dbReference type="InterPro" id="IPR033992">
    <property type="entry name" value="NKR-like_CTLD"/>
</dbReference>
<evidence type="ECO:0000313" key="4">
    <source>
        <dbReference type="Ensembl" id="ENSCPVP00000024562.1"/>
    </source>
</evidence>
<dbReference type="Pfam" id="PF00059">
    <property type="entry name" value="Lectin_C"/>
    <property type="match status" value="1"/>
</dbReference>
<dbReference type="InterPro" id="IPR051379">
    <property type="entry name" value="C-type_Lectin_Receptor_IMM"/>
</dbReference>
<keyword evidence="2" id="KW-0430">Lectin</keyword>
<dbReference type="Ensembl" id="ENSCPVT00000024950.1">
    <property type="protein sequence ID" value="ENSCPVP00000024562.1"/>
    <property type="gene ID" value="ENSCPVG00000018156.1"/>
</dbReference>
<comment type="subcellular location">
    <subcellularLocation>
        <location evidence="1">Membrane</location>
        <topology evidence="1">Single-pass membrane protein</topology>
    </subcellularLocation>
</comment>
<evidence type="ECO:0000313" key="5">
    <source>
        <dbReference type="Proteomes" id="UP000694382"/>
    </source>
</evidence>
<dbReference type="GO" id="GO:0030246">
    <property type="term" value="F:carbohydrate binding"/>
    <property type="evidence" value="ECO:0007669"/>
    <property type="project" value="UniProtKB-KW"/>
</dbReference>
<dbReference type="CDD" id="cd03593">
    <property type="entry name" value="CLECT_NK_receptors_like"/>
    <property type="match status" value="1"/>
</dbReference>
<dbReference type="Proteomes" id="UP000694382">
    <property type="component" value="Chromosome 6"/>
</dbReference>
<dbReference type="PROSITE" id="PS50041">
    <property type="entry name" value="C_TYPE_LECTIN_2"/>
    <property type="match status" value="1"/>
</dbReference>
<feature type="region of interest" description="Disordered" evidence="3">
    <location>
        <begin position="97"/>
        <end position="160"/>
    </location>
</feature>
<dbReference type="PANTHER" id="PTHR46746:SF3">
    <property type="entry name" value="C-TYPE LECTIN DOMAIN-CONTAINING PROTEIN-RELATED"/>
    <property type="match status" value="1"/>
</dbReference>
<evidence type="ECO:0000256" key="2">
    <source>
        <dbReference type="ARBA" id="ARBA00022734"/>
    </source>
</evidence>
<dbReference type="InterPro" id="IPR001304">
    <property type="entry name" value="C-type_lectin-like"/>
</dbReference>
<evidence type="ECO:0000256" key="3">
    <source>
        <dbReference type="SAM" id="MobiDB-lite"/>
    </source>
</evidence>
<evidence type="ECO:0000256" key="1">
    <source>
        <dbReference type="ARBA" id="ARBA00004167"/>
    </source>
</evidence>
<dbReference type="PANTHER" id="PTHR46746">
    <property type="entry name" value="KILLER CELL LECTIN-LIKE RECEPTOR SUBFAMILY F MEMBER 2"/>
    <property type="match status" value="1"/>
</dbReference>
<dbReference type="SMART" id="SM00034">
    <property type="entry name" value="CLECT"/>
    <property type="match status" value="1"/>
</dbReference>
<dbReference type="InterPro" id="IPR016187">
    <property type="entry name" value="CTDL_fold"/>
</dbReference>
<keyword evidence="5" id="KW-1185">Reference proteome</keyword>
<accession>A0A8U8BQU7</accession>
<proteinExistence type="predicted"/>
<feature type="compositionally biased region" description="Pro residues" evidence="3">
    <location>
        <begin position="62"/>
        <end position="77"/>
    </location>
</feature>
<organism evidence="4 5">
    <name type="scientific">Geospiza parvula</name>
    <name type="common">Small tree-finch</name>
    <name type="synonym">Camarhynchus parvulus</name>
    <dbReference type="NCBI Taxonomy" id="87175"/>
    <lineage>
        <taxon>Eukaryota</taxon>
        <taxon>Metazoa</taxon>
        <taxon>Chordata</taxon>
        <taxon>Craniata</taxon>
        <taxon>Vertebrata</taxon>
        <taxon>Euteleostomi</taxon>
        <taxon>Archelosauria</taxon>
        <taxon>Archosauria</taxon>
        <taxon>Dinosauria</taxon>
        <taxon>Saurischia</taxon>
        <taxon>Theropoda</taxon>
        <taxon>Coelurosauria</taxon>
        <taxon>Aves</taxon>
        <taxon>Neognathae</taxon>
        <taxon>Neoaves</taxon>
        <taxon>Telluraves</taxon>
        <taxon>Australaves</taxon>
        <taxon>Passeriformes</taxon>
        <taxon>Thraupidae</taxon>
        <taxon>Camarhynchus</taxon>
    </lineage>
</organism>
<dbReference type="SUPFAM" id="SSF56436">
    <property type="entry name" value="C-type lectin-like"/>
    <property type="match status" value="1"/>
</dbReference>
<feature type="region of interest" description="Disordered" evidence="3">
    <location>
        <begin position="309"/>
        <end position="388"/>
    </location>
</feature>
<dbReference type="InterPro" id="IPR016186">
    <property type="entry name" value="C-type_lectin-like/link_sf"/>
</dbReference>
<feature type="compositionally biased region" description="Low complexity" evidence="3">
    <location>
        <begin position="32"/>
        <end position="43"/>
    </location>
</feature>
<name>A0A8U8BQU7_GEOPR</name>
<sequence>MPVFLRLETNPAVPSPSVPSPGDSPGRCRAVAGAGSSGPAASSQHTGPAAAGRDALASCPLPRVPKPVPPPPCPHPASPGLCRGMEDENGYVILERGDKRGSAGRCPPRQGAGTGGSCPLGPPDLWGRGTGGGRVRAESTQESPRAAQGGETEARLEGGGSGGAFLDAVAVCCPIPPSCDPKRWSRGGFGVTQLLVPLCRGVSLSCFAPGLPALGSGGSGRGQVLPSPLFFHVPSPAAGSGYQGSQRIPAASPCCPRRLLAALTFGLALSLVLCRESAGWQRAPGTPSHPTASPISLTGLGIPLSQCPGVWHSSGRPRGPQLTGTPRWELPARAGTASSGRCGGSCARPEVTQPPGGSFGPPPDKEGPEIPSGAAALPQPPGPARVPAESEGCRLCAVGWRLLGAKCYWISDGMNPWNRSREDCRDRGSELLMPRDQDELEFLNESLQNPTRHFWIGLSVPVAGTGWMWENGSDLGQERFQLELGKEPGSCGTLKGNGISPQSCASTLQWICQKESIEI</sequence>
<reference evidence="4" key="2">
    <citation type="submission" date="2025-08" db="UniProtKB">
        <authorList>
            <consortium name="Ensembl"/>
        </authorList>
    </citation>
    <scope>IDENTIFICATION</scope>
</reference>
<reference evidence="4" key="1">
    <citation type="submission" date="2020-02" db="EMBL/GenBank/DDBJ databases">
        <authorList>
            <person name="Enbody D E."/>
            <person name="Pettersson E M."/>
        </authorList>
    </citation>
    <scope>NUCLEOTIDE SEQUENCE [LARGE SCALE GENOMIC DNA]</scope>
</reference>
<protein>
    <submittedName>
        <fullName evidence="4">Uncharacterized protein</fullName>
    </submittedName>
</protein>
<dbReference type="Gene3D" id="3.10.100.10">
    <property type="entry name" value="Mannose-Binding Protein A, subunit A"/>
    <property type="match status" value="1"/>
</dbReference>
<dbReference type="GO" id="GO:0005886">
    <property type="term" value="C:plasma membrane"/>
    <property type="evidence" value="ECO:0007669"/>
    <property type="project" value="TreeGrafter"/>
</dbReference>
<dbReference type="AlphaFoldDB" id="A0A8U8BQU7"/>